<dbReference type="PANTHER" id="PTHR21599:SF0">
    <property type="entry name" value="GLYCERATE KINASE"/>
    <property type="match status" value="1"/>
</dbReference>
<evidence type="ECO:0000313" key="6">
    <source>
        <dbReference type="Proteomes" id="UP000199462"/>
    </source>
</evidence>
<dbReference type="PANTHER" id="PTHR21599">
    <property type="entry name" value="GLYCERATE KINASE"/>
    <property type="match status" value="1"/>
</dbReference>
<dbReference type="InterPro" id="IPR004381">
    <property type="entry name" value="Glycerate_kinase"/>
</dbReference>
<protein>
    <submittedName>
        <fullName evidence="5">Glycerate kinase</fullName>
    </submittedName>
</protein>
<keyword evidence="6" id="KW-1185">Reference proteome</keyword>
<dbReference type="NCBIfam" id="TIGR00045">
    <property type="entry name" value="glycerate kinase"/>
    <property type="match status" value="1"/>
</dbReference>
<dbReference type="InterPro" id="IPR036129">
    <property type="entry name" value="Glycerate_kinase_sf"/>
</dbReference>
<dbReference type="Pfam" id="PF02595">
    <property type="entry name" value="Gly_kinase"/>
    <property type="match status" value="1"/>
</dbReference>
<dbReference type="SUPFAM" id="SSF110738">
    <property type="entry name" value="Glycerate kinase I"/>
    <property type="match status" value="1"/>
</dbReference>
<dbReference type="AlphaFoldDB" id="A0A1I6I216"/>
<evidence type="ECO:0000256" key="2">
    <source>
        <dbReference type="ARBA" id="ARBA00022679"/>
    </source>
</evidence>
<dbReference type="PIRSF" id="PIRSF006078">
    <property type="entry name" value="GlxK"/>
    <property type="match status" value="1"/>
</dbReference>
<dbReference type="GO" id="GO:0031388">
    <property type="term" value="P:organic acid phosphorylation"/>
    <property type="evidence" value="ECO:0007669"/>
    <property type="project" value="UniProtKB-UniRule"/>
</dbReference>
<organism evidence="5 6">
    <name type="scientific">Maribacter stanieri</name>
    <dbReference type="NCBI Taxonomy" id="440514"/>
    <lineage>
        <taxon>Bacteria</taxon>
        <taxon>Pseudomonadati</taxon>
        <taxon>Bacteroidota</taxon>
        <taxon>Flavobacteriia</taxon>
        <taxon>Flavobacteriales</taxon>
        <taxon>Flavobacteriaceae</taxon>
        <taxon>Maribacter</taxon>
    </lineage>
</organism>
<dbReference type="STRING" id="440514.SAMN04488010_1014"/>
<keyword evidence="3 4" id="KW-0418">Kinase</keyword>
<dbReference type="EMBL" id="FOYX01000001">
    <property type="protein sequence ID" value="SFR60735.1"/>
    <property type="molecule type" value="Genomic_DNA"/>
</dbReference>
<accession>A0A1I6I216</accession>
<comment type="similarity">
    <text evidence="1 4">Belongs to the glycerate kinase type-1 family.</text>
</comment>
<dbReference type="Gene3D" id="3.90.1510.10">
    <property type="entry name" value="Glycerate kinase, domain 2"/>
    <property type="match status" value="1"/>
</dbReference>
<evidence type="ECO:0000256" key="1">
    <source>
        <dbReference type="ARBA" id="ARBA00006284"/>
    </source>
</evidence>
<name>A0A1I6I216_9FLAO</name>
<evidence type="ECO:0000313" key="5">
    <source>
        <dbReference type="EMBL" id="SFR60735.1"/>
    </source>
</evidence>
<dbReference type="GO" id="GO:0008887">
    <property type="term" value="F:glycerate kinase activity"/>
    <property type="evidence" value="ECO:0007669"/>
    <property type="project" value="UniProtKB-UniRule"/>
</dbReference>
<dbReference type="RefSeq" id="WP_091901880.1">
    <property type="nucleotide sequence ID" value="NZ_FOYX01000001.1"/>
</dbReference>
<dbReference type="Gene3D" id="3.40.50.10350">
    <property type="entry name" value="Glycerate kinase, domain 1"/>
    <property type="match status" value="1"/>
</dbReference>
<dbReference type="Proteomes" id="UP000199462">
    <property type="component" value="Unassembled WGS sequence"/>
</dbReference>
<sequence>MKFVIAPDKFKGSLTGFEFCDAVAEGLQMVFKDAEIINKPLADGGDGTIEVAKYYINGEKITITVSDPLFRPINASYLYSEETKIAYIEMAEASGLKLLGDDERNCMITTTSGTGELIYDALDKGAKEIILGIGGSATNDGGMGMANALGYQFLDEHGKELVPIGQNLSKVKSIDDSNKHVRLKEVKIKVACDVTNHFYGLNGAAYIYAAQKGASENEIIVLNNGLHNLAEVIKSNYNIDLQKINGAGAAGGVGGGALTFLDGELISGINLIKELADFDTTIDGADWIITGEGQLDEQTLSGKTIDGVITSAKIKNIPVAALCGSVSISVNQQNKFGLTYVSSIVRGISTLQEAMNNSHENLVNATYNFASLLK</sequence>
<evidence type="ECO:0000256" key="3">
    <source>
        <dbReference type="ARBA" id="ARBA00022777"/>
    </source>
</evidence>
<proteinExistence type="inferred from homology"/>
<dbReference type="InterPro" id="IPR018193">
    <property type="entry name" value="Glyc_kinase_flavodox-like_fold"/>
</dbReference>
<reference evidence="6" key="1">
    <citation type="submission" date="2016-10" db="EMBL/GenBank/DDBJ databases">
        <authorList>
            <person name="Varghese N."/>
            <person name="Submissions S."/>
        </authorList>
    </citation>
    <scope>NUCLEOTIDE SEQUENCE [LARGE SCALE GENOMIC DNA]</scope>
    <source>
        <strain evidence="6">DSM 19891</strain>
    </source>
</reference>
<gene>
    <name evidence="5" type="ORF">SAMN04488010_1014</name>
</gene>
<dbReference type="InterPro" id="IPR018197">
    <property type="entry name" value="Glycerate_kinase_RE-like"/>
</dbReference>
<evidence type="ECO:0000256" key="4">
    <source>
        <dbReference type="PIRNR" id="PIRNR006078"/>
    </source>
</evidence>
<keyword evidence="2 4" id="KW-0808">Transferase</keyword>